<keyword evidence="4" id="KW-1185">Reference proteome</keyword>
<reference evidence="3" key="1">
    <citation type="submission" date="2020-04" db="EMBL/GenBank/DDBJ databases">
        <title>Draft genome resource of the tomato pathogen Pseudocercospora fuligena.</title>
        <authorList>
            <person name="Zaccaron A."/>
        </authorList>
    </citation>
    <scope>NUCLEOTIDE SEQUENCE</scope>
    <source>
        <strain evidence="3">PF001</strain>
    </source>
</reference>
<dbReference type="Proteomes" id="UP000660729">
    <property type="component" value="Unassembled WGS sequence"/>
</dbReference>
<proteinExistence type="predicted"/>
<feature type="region of interest" description="Disordered" evidence="1">
    <location>
        <begin position="54"/>
        <end position="78"/>
    </location>
</feature>
<feature type="non-terminal residue" evidence="3">
    <location>
        <position position="583"/>
    </location>
</feature>
<comment type="caution">
    <text evidence="3">The sequence shown here is derived from an EMBL/GenBank/DDBJ whole genome shotgun (WGS) entry which is preliminary data.</text>
</comment>
<dbReference type="SUPFAM" id="SSF53955">
    <property type="entry name" value="Lysozyme-like"/>
    <property type="match status" value="1"/>
</dbReference>
<accession>A0A8H6RGI1</accession>
<name>A0A8H6RGI1_9PEZI</name>
<feature type="compositionally biased region" description="Low complexity" evidence="1">
    <location>
        <begin position="309"/>
        <end position="325"/>
    </location>
</feature>
<gene>
    <name evidence="3" type="ORF">HII31_07857</name>
</gene>
<dbReference type="OrthoDB" id="1193027at2759"/>
<evidence type="ECO:0000256" key="2">
    <source>
        <dbReference type="SAM" id="Phobius"/>
    </source>
</evidence>
<dbReference type="InterPro" id="IPR023346">
    <property type="entry name" value="Lysozyme-like_dom_sf"/>
</dbReference>
<dbReference type="AlphaFoldDB" id="A0A8H6RGI1"/>
<dbReference type="Gene3D" id="1.10.530.10">
    <property type="match status" value="1"/>
</dbReference>
<evidence type="ECO:0000256" key="1">
    <source>
        <dbReference type="SAM" id="MobiDB-lite"/>
    </source>
</evidence>
<organism evidence="3 4">
    <name type="scientific">Pseudocercospora fuligena</name>
    <dbReference type="NCBI Taxonomy" id="685502"/>
    <lineage>
        <taxon>Eukaryota</taxon>
        <taxon>Fungi</taxon>
        <taxon>Dikarya</taxon>
        <taxon>Ascomycota</taxon>
        <taxon>Pezizomycotina</taxon>
        <taxon>Dothideomycetes</taxon>
        <taxon>Dothideomycetidae</taxon>
        <taxon>Mycosphaerellales</taxon>
        <taxon>Mycosphaerellaceae</taxon>
        <taxon>Pseudocercospora</taxon>
    </lineage>
</organism>
<evidence type="ECO:0000313" key="3">
    <source>
        <dbReference type="EMBL" id="KAF7190698.1"/>
    </source>
</evidence>
<dbReference type="EMBL" id="JABCIY010000168">
    <property type="protein sequence ID" value="KAF7190698.1"/>
    <property type="molecule type" value="Genomic_DNA"/>
</dbReference>
<sequence length="583" mass="64168">HTISFCPFKQSFLSITMAHGKGNLCKKGIALFLLAGIVATIVAVCVVYIPKHHHEKGSGKQDDPSSSGDDDSDDNIESKGLDIKVKNDAAYENGGASKNPSKKDNGNGAGKDEYLLYTGKWEEFPKKDDWVSFDDMWNINKDKTIKTACKDHGWGENNSDDETQDIYDAIQSLAKNSNVDNRFILAIVLQEVRLHSTNNGVHNPGLMQSHNGTAYDPENSKETMHKMIQDGTQGTPSGKGLVQYLDQYPDAYSAARGYNSGAVASSGDLSDAIGATQCYASDVANRLTGWVKAEPKCGNEAQSDGYTNSQGSTQSQGTTQSTTQGTTSTGCLILAHRQGNGKDEQLAAICVTSTSAPPTMRPPVILKSPAERISETLSHYHDGKFGFAIYRVDYDDGAKWTAFKDGLISYITAGLDADEHGHKIKDHLALDFMDDETKFSGASTIEIRRHFLQWLESIGAGEGPRTRYQQCIYVDAEVIDSVINGEDPSLRHIRIDNPAFVKVIFSGWPEVPFQLTEDEEPDEETRARYNAGDEGWPAIEGCKREDIGWMKCGAQSLIPEIYLRLMNSGWYLVYRRPPQILAY</sequence>
<keyword evidence="2" id="KW-1133">Transmembrane helix</keyword>
<evidence type="ECO:0008006" key="5">
    <source>
        <dbReference type="Google" id="ProtNLM"/>
    </source>
</evidence>
<feature type="transmembrane region" description="Helical" evidence="2">
    <location>
        <begin position="29"/>
        <end position="49"/>
    </location>
</feature>
<protein>
    <recommendedName>
        <fullName evidence="5">Transglycosylase SLT domain-containing protein</fullName>
    </recommendedName>
</protein>
<keyword evidence="2" id="KW-0812">Transmembrane</keyword>
<feature type="region of interest" description="Disordered" evidence="1">
    <location>
        <begin position="300"/>
        <end position="325"/>
    </location>
</feature>
<keyword evidence="2" id="KW-0472">Membrane</keyword>
<evidence type="ECO:0000313" key="4">
    <source>
        <dbReference type="Proteomes" id="UP000660729"/>
    </source>
</evidence>